<reference evidence="3 4" key="1">
    <citation type="journal article" date="2015" name="Annu Rev Anim Biosci">
        <title>The Genome 10K Project: a way forward.</title>
        <authorList>
            <person name="Koepfli K.P."/>
            <person name="Paten B."/>
            <person name="O'Brien S.J."/>
            <person name="Koepfli K.P."/>
            <person name="Paten B."/>
            <person name="Antunes A."/>
            <person name="Belov K."/>
            <person name="Bustamante C."/>
            <person name="Castoe T.A."/>
            <person name="Clawson H."/>
            <person name="Crawford A.J."/>
            <person name="Diekhans M."/>
            <person name="Distel D."/>
            <person name="Durbin R."/>
            <person name="Earl D."/>
            <person name="Fujita M.K."/>
            <person name="Gamble T."/>
            <person name="Georges A."/>
            <person name="Gemmell N."/>
            <person name="Gilbert M.T."/>
            <person name="Graves J.M."/>
            <person name="Green R.E."/>
            <person name="Hickey G."/>
            <person name="Jarvis E.D."/>
            <person name="Johnson W."/>
            <person name="Komissarov A."/>
            <person name="Korf I."/>
            <person name="Kuhn R."/>
            <person name="Larkin D.M."/>
            <person name="Lewin H."/>
            <person name="Lopez J.V."/>
            <person name="Ma J."/>
            <person name="Marques-Bonet T."/>
            <person name="Miller W."/>
            <person name="Murphy R."/>
            <person name="Pevzner P."/>
            <person name="Shapiro B."/>
            <person name="Steiner C."/>
            <person name="Tamazian G."/>
            <person name="Venkatesh B."/>
            <person name="Wang J."/>
            <person name="Wayne R."/>
            <person name="Wiley E."/>
            <person name="Yang H."/>
            <person name="Zhang G."/>
            <person name="Haussler D."/>
            <person name="Ryder O."/>
            <person name="O'Brien S.J."/>
        </authorList>
    </citation>
    <scope>NUCLEOTIDE SEQUENCE</scope>
</reference>
<dbReference type="Ensembl" id="ENSRFET00010021350.1">
    <property type="protein sequence ID" value="ENSRFEP00010019618.1"/>
    <property type="gene ID" value="ENSRFEG00010013191.1"/>
</dbReference>
<sequence length="113" mass="11994">MAANPSSGSLIATNNYYRYHLDSTSSHSSCGSAEYPGEAILHHLGLPEADWVTGGRASFSGSPLSIQGHSAGVPRAPTISPDLQQHDLLRPGSESHKEAAWWPAQQSQCRAPS</sequence>
<keyword evidence="4" id="KW-1185">Reference proteome</keyword>
<proteinExistence type="inferred from homology"/>
<dbReference type="InterPro" id="IPR026754">
    <property type="entry name" value="PPDPF"/>
</dbReference>
<evidence type="ECO:0000313" key="3">
    <source>
        <dbReference type="Ensembl" id="ENSRFEP00010019618.1"/>
    </source>
</evidence>
<name>A0A671F790_RHIFE</name>
<dbReference type="AlphaFoldDB" id="A0A671F790"/>
<dbReference type="InParanoid" id="A0A671F790"/>
<dbReference type="GO" id="GO:0030154">
    <property type="term" value="P:cell differentiation"/>
    <property type="evidence" value="ECO:0007669"/>
    <property type="project" value="InterPro"/>
</dbReference>
<dbReference type="PANTHER" id="PTHR14572">
    <property type="entry name" value="PANCREATIC PROGENITOR CELL DIFFERENTIATION AND PROLIFERATION FACTOR"/>
    <property type="match status" value="1"/>
</dbReference>
<accession>A0A671F790</accession>
<reference evidence="4" key="3">
    <citation type="submission" date="2018-12" db="EMBL/GenBank/DDBJ databases">
        <title>G10K-VGP greater horseshoe bat female genome, primary haplotype.</title>
        <authorList>
            <person name="Teeling E."/>
            <person name="Myers G."/>
            <person name="Vernes S."/>
            <person name="Pippel M."/>
            <person name="Winkler S."/>
            <person name="Fedrigo O."/>
            <person name="Rhie A."/>
            <person name="Koren S."/>
            <person name="Phillippy A."/>
            <person name="Lewin H."/>
            <person name="Damas J."/>
            <person name="Howe K."/>
            <person name="Mountcastle J."/>
            <person name="Jarvis E.D."/>
        </authorList>
    </citation>
    <scope>NUCLEOTIDE SEQUENCE [LARGE SCALE GENOMIC DNA]</scope>
</reference>
<organism evidence="3 4">
    <name type="scientific">Rhinolophus ferrumequinum</name>
    <name type="common">Greater horseshoe bat</name>
    <dbReference type="NCBI Taxonomy" id="59479"/>
    <lineage>
        <taxon>Eukaryota</taxon>
        <taxon>Metazoa</taxon>
        <taxon>Chordata</taxon>
        <taxon>Craniata</taxon>
        <taxon>Vertebrata</taxon>
        <taxon>Euteleostomi</taxon>
        <taxon>Mammalia</taxon>
        <taxon>Eutheria</taxon>
        <taxon>Laurasiatheria</taxon>
        <taxon>Chiroptera</taxon>
        <taxon>Yinpterochiroptera</taxon>
        <taxon>Rhinolophoidea</taxon>
        <taxon>Rhinolophidae</taxon>
        <taxon>Rhinolophinae</taxon>
        <taxon>Rhinolophus</taxon>
    </lineage>
</organism>
<dbReference type="Proteomes" id="UP000472240">
    <property type="component" value="Chromosome 18"/>
</dbReference>
<evidence type="ECO:0000256" key="1">
    <source>
        <dbReference type="ARBA" id="ARBA00006609"/>
    </source>
</evidence>
<feature type="compositionally biased region" description="Basic and acidic residues" evidence="2">
    <location>
        <begin position="84"/>
        <end position="99"/>
    </location>
</feature>
<reference evidence="3" key="5">
    <citation type="submission" date="2025-09" db="UniProtKB">
        <authorList>
            <consortium name="Ensembl"/>
        </authorList>
    </citation>
    <scope>IDENTIFICATION</scope>
</reference>
<reference evidence="3 4" key="2">
    <citation type="journal article" date="2018" name="Annu Rev Anim Biosci">
        <title>Bat Biology, Genomes, and the Bat1K Project: To Generate Chromosome-Level Genomes for All Living Bat Species.</title>
        <authorList>
            <person name="Teeling E.C."/>
            <person name="Vernes S.C."/>
            <person name="Davalos L.M."/>
            <person name="Ray D.A."/>
            <person name="Gilbert M.T.P."/>
            <person name="Myers E."/>
        </authorList>
    </citation>
    <scope>NUCLEOTIDE SEQUENCE</scope>
</reference>
<dbReference type="PRINTS" id="PR02071">
    <property type="entry name" value="PPDPFACTOR"/>
</dbReference>
<feature type="region of interest" description="Disordered" evidence="2">
    <location>
        <begin position="62"/>
        <end position="113"/>
    </location>
</feature>
<evidence type="ECO:0000313" key="4">
    <source>
        <dbReference type="Proteomes" id="UP000472240"/>
    </source>
</evidence>
<comment type="similarity">
    <text evidence="1">Belongs to the PPDPF family.</text>
</comment>
<evidence type="ECO:0000256" key="2">
    <source>
        <dbReference type="SAM" id="MobiDB-lite"/>
    </source>
</evidence>
<dbReference type="GeneTree" id="ENSGT01030000239078"/>
<feature type="compositionally biased region" description="Polar residues" evidence="2">
    <location>
        <begin position="104"/>
        <end position="113"/>
    </location>
</feature>
<reference evidence="3" key="4">
    <citation type="submission" date="2025-08" db="UniProtKB">
        <authorList>
            <consortium name="Ensembl"/>
        </authorList>
    </citation>
    <scope>IDENTIFICATION</scope>
</reference>
<protein>
    <submittedName>
        <fullName evidence="3">Uncharacterized protein</fullName>
    </submittedName>
</protein>
<dbReference type="Pfam" id="PF15060">
    <property type="entry name" value="PPDFL"/>
    <property type="match status" value="1"/>
</dbReference>